<dbReference type="InterPro" id="IPR041662">
    <property type="entry name" value="SusD-like_2"/>
</dbReference>
<keyword evidence="2" id="KW-0732">Signal</keyword>
<dbReference type="Pfam" id="PF12741">
    <property type="entry name" value="SusD-like"/>
    <property type="match status" value="1"/>
</dbReference>
<evidence type="ECO:0000313" key="3">
    <source>
        <dbReference type="EMBL" id="MBL0739778.1"/>
    </source>
</evidence>
<dbReference type="PROSITE" id="PS51257">
    <property type="entry name" value="PROKAR_LIPOPROTEIN"/>
    <property type="match status" value="1"/>
</dbReference>
<sequence length="538" mass="59246">MKTKLIRIFFLAAGLSAMGACSSFLDVNENPNNPSTAEIDLLFPNAIVEAGFWSMRTANENASIFSRQFYSLNESTYNIQGNLTDTEFNQLYADPLKDFAQVIKQSNDLGLKGYAGISKIMSTYLFSTIVDLWGDVPYSEALQGETILNAKFDTGASIYDGMLKTLDEAKADLDQSETNKEVVNGDLIYGSDLDQWRRAANTLKLKLLLNLRLVDANRARTEITSMLNDANTEFIGDNSDDFQFEFGPNISPANQHPIYQQEYVAGNKGFYMSNYFMYSMLNKEDPRILYYVYRQGTNAELDFQTEPCAQRTDCPFWPLLKALPDDVKDGYIGRDHGDPSGQPADNTLRATFGVYPIGGSYDNDARNERVVTSATGAGVAPWITNAMRCFMLAEAALTLGTPGDPKALLAEGIQASMDKVIAFGAAKDENAPSPANTALKAKVANYIANIEDAYDDATTDAQRLDVIIKEKYFAQFGNGVEPYNDYRRTGFPSDLPASLAPNGPFPVRFPLGPTELTSNPNAPNPAPLVSVPVFWDVN</sequence>
<keyword evidence="1" id="KW-0175">Coiled coil</keyword>
<dbReference type="InterPro" id="IPR024302">
    <property type="entry name" value="SusD-like"/>
</dbReference>
<keyword evidence="3" id="KW-0449">Lipoprotein</keyword>
<dbReference type="RefSeq" id="WP_202006748.1">
    <property type="nucleotide sequence ID" value="NZ_JAERRB010000001.1"/>
</dbReference>
<organism evidence="3 4">
    <name type="scientific">Chryseolinea lacunae</name>
    <dbReference type="NCBI Taxonomy" id="2801331"/>
    <lineage>
        <taxon>Bacteria</taxon>
        <taxon>Pseudomonadati</taxon>
        <taxon>Bacteroidota</taxon>
        <taxon>Cytophagia</taxon>
        <taxon>Cytophagales</taxon>
        <taxon>Fulvivirgaceae</taxon>
        <taxon>Chryseolinea</taxon>
    </lineage>
</organism>
<feature type="coiled-coil region" evidence="1">
    <location>
        <begin position="159"/>
        <end position="186"/>
    </location>
</feature>
<reference evidence="3 4" key="1">
    <citation type="submission" date="2021-01" db="EMBL/GenBank/DDBJ databases">
        <title>Chryseolinea sp. Jin1 Genome sequencing and assembly.</title>
        <authorList>
            <person name="Kim I."/>
        </authorList>
    </citation>
    <scope>NUCLEOTIDE SEQUENCE [LARGE SCALE GENOMIC DNA]</scope>
    <source>
        <strain evidence="3 4">Jin1</strain>
    </source>
</reference>
<feature type="chain" id="PRO_5045442376" evidence="2">
    <location>
        <begin position="20"/>
        <end position="538"/>
    </location>
</feature>
<name>A0ABS1KKA3_9BACT</name>
<keyword evidence="4" id="KW-1185">Reference proteome</keyword>
<dbReference type="EMBL" id="JAERRB010000001">
    <property type="protein sequence ID" value="MBL0739778.1"/>
    <property type="molecule type" value="Genomic_DNA"/>
</dbReference>
<dbReference type="SUPFAM" id="SSF48452">
    <property type="entry name" value="TPR-like"/>
    <property type="match status" value="1"/>
</dbReference>
<protein>
    <submittedName>
        <fullName evidence="3">SusD/RagB family nutrient-binding outer membrane lipoprotein</fullName>
    </submittedName>
</protein>
<comment type="caution">
    <text evidence="3">The sequence shown here is derived from an EMBL/GenBank/DDBJ whole genome shotgun (WGS) entry which is preliminary data.</text>
</comment>
<dbReference type="InterPro" id="IPR011990">
    <property type="entry name" value="TPR-like_helical_dom_sf"/>
</dbReference>
<dbReference type="Gene3D" id="1.25.40.390">
    <property type="match status" value="1"/>
</dbReference>
<accession>A0ABS1KKA3</accession>
<gene>
    <name evidence="3" type="ORF">JI741_01050</name>
</gene>
<dbReference type="Pfam" id="PF12771">
    <property type="entry name" value="SusD-like_2"/>
    <property type="match status" value="1"/>
</dbReference>
<evidence type="ECO:0000313" key="4">
    <source>
        <dbReference type="Proteomes" id="UP000613030"/>
    </source>
</evidence>
<feature type="signal peptide" evidence="2">
    <location>
        <begin position="1"/>
        <end position="19"/>
    </location>
</feature>
<evidence type="ECO:0000256" key="1">
    <source>
        <dbReference type="SAM" id="Coils"/>
    </source>
</evidence>
<proteinExistence type="predicted"/>
<evidence type="ECO:0000256" key="2">
    <source>
        <dbReference type="SAM" id="SignalP"/>
    </source>
</evidence>
<dbReference type="Proteomes" id="UP000613030">
    <property type="component" value="Unassembled WGS sequence"/>
</dbReference>